<dbReference type="WBParaSite" id="HNAJ_0001234501-mRNA-1">
    <property type="protein sequence ID" value="HNAJ_0001234501-mRNA-1"/>
    <property type="gene ID" value="HNAJ_0001234501"/>
</dbReference>
<feature type="compositionally biased region" description="Polar residues" evidence="5">
    <location>
        <begin position="97"/>
        <end position="107"/>
    </location>
</feature>
<evidence type="ECO:0000259" key="6">
    <source>
        <dbReference type="PROSITE" id="PS51380"/>
    </source>
</evidence>
<dbReference type="STRING" id="102285.A0A0R3TWV7"/>
<feature type="region of interest" description="Disordered" evidence="5">
    <location>
        <begin position="396"/>
        <end position="547"/>
    </location>
</feature>
<feature type="domain" description="EXS" evidence="6">
    <location>
        <begin position="1"/>
        <end position="49"/>
    </location>
</feature>
<dbReference type="GO" id="GO:0016020">
    <property type="term" value="C:membrane"/>
    <property type="evidence" value="ECO:0007669"/>
    <property type="project" value="UniProtKB-SubCell"/>
</dbReference>
<keyword evidence="3" id="KW-1133">Transmembrane helix</keyword>
<reference evidence="9" key="1">
    <citation type="submission" date="2017-02" db="UniProtKB">
        <authorList>
            <consortium name="WormBaseParasite"/>
        </authorList>
    </citation>
    <scope>IDENTIFICATION</scope>
</reference>
<evidence type="ECO:0000313" key="8">
    <source>
        <dbReference type="Proteomes" id="UP000278807"/>
    </source>
</evidence>
<gene>
    <name evidence="7" type="ORF">HNAJ_LOCUS12330</name>
</gene>
<dbReference type="OrthoDB" id="9970435at2759"/>
<proteinExistence type="predicted"/>
<evidence type="ECO:0000313" key="7">
    <source>
        <dbReference type="EMBL" id="VDO12797.1"/>
    </source>
</evidence>
<name>A0A0R3TWV7_RODNA</name>
<evidence type="ECO:0000256" key="3">
    <source>
        <dbReference type="ARBA" id="ARBA00022989"/>
    </source>
</evidence>
<dbReference type="AlphaFoldDB" id="A0A0R3TWV7"/>
<dbReference type="InterPro" id="IPR004342">
    <property type="entry name" value="EXS_C"/>
</dbReference>
<keyword evidence="4" id="KW-0472">Membrane</keyword>
<sequence length="547" mass="60428">MTVFLLPRRIIWNFFRLENEHLNNCGNFRAVRDIGIAPIRRESLYPAGNPSQDGDRTAAYGMFNQLLTYTQATGNTINRNPNASGCGGNIGSDDEVSNNQTSDGDNSAGTLNATFAEYATILRQNNRKSLWSHLRATYFQQKKEKRRRVELEKIAGMEEALWAARRDVQAGSYGLLFNFLPYSKCAWLNQAILEYIERRTGAKSTKTPARGASPTEDPSEVQAKLYARARRISPGVTPITGTNVNASSIHQDPDSRELRSRIRLRSDSSATCPGEWNTHSRDVMIDGRQHKAFAKATIPLTVCFLEPQQSTSVDNRVSTCTLPFISTPEPPLLPTTASGTLLERSGERANVNRGLDLVIAPEMLSHLIGDDSPDDTVLPIRTRIQANQLRELLSTLNSGNSAQGETGVKNPVPSTSTAPHAPAFSNRPRRWRLESTGALSTGGGRRLSRSQTGQRRKWIGNGGNKKSEASVERKTDIKVRPKSVGAMMGTDSDERGRHTSVETSTISLGEDVEDVERGQRSSEKRPTYPSKFVVDRVENPDDDVAQF</sequence>
<organism evidence="9">
    <name type="scientific">Rodentolepis nana</name>
    <name type="common">Dwarf tapeworm</name>
    <name type="synonym">Hymenolepis nana</name>
    <dbReference type="NCBI Taxonomy" id="102285"/>
    <lineage>
        <taxon>Eukaryota</taxon>
        <taxon>Metazoa</taxon>
        <taxon>Spiralia</taxon>
        <taxon>Lophotrochozoa</taxon>
        <taxon>Platyhelminthes</taxon>
        <taxon>Cestoda</taxon>
        <taxon>Eucestoda</taxon>
        <taxon>Cyclophyllidea</taxon>
        <taxon>Hymenolepididae</taxon>
        <taxon>Rodentolepis</taxon>
    </lineage>
</organism>
<dbReference type="EMBL" id="UZAE01014220">
    <property type="protein sequence ID" value="VDO12797.1"/>
    <property type="molecule type" value="Genomic_DNA"/>
</dbReference>
<dbReference type="Proteomes" id="UP000278807">
    <property type="component" value="Unassembled WGS sequence"/>
</dbReference>
<comment type="subcellular location">
    <subcellularLocation>
        <location evidence="1">Membrane</location>
        <topology evidence="1">Multi-pass membrane protein</topology>
    </subcellularLocation>
</comment>
<feature type="region of interest" description="Disordered" evidence="5">
    <location>
        <begin position="80"/>
        <end position="107"/>
    </location>
</feature>
<accession>A0A0R3TWV7</accession>
<dbReference type="PROSITE" id="PS51380">
    <property type="entry name" value="EXS"/>
    <property type="match status" value="1"/>
</dbReference>
<reference evidence="7 8" key="2">
    <citation type="submission" date="2018-11" db="EMBL/GenBank/DDBJ databases">
        <authorList>
            <consortium name="Pathogen Informatics"/>
        </authorList>
    </citation>
    <scope>NUCLEOTIDE SEQUENCE [LARGE SCALE GENOMIC DNA]</scope>
</reference>
<feature type="compositionally biased region" description="Polar residues" evidence="5">
    <location>
        <begin position="239"/>
        <end position="250"/>
    </location>
</feature>
<evidence type="ECO:0000256" key="1">
    <source>
        <dbReference type="ARBA" id="ARBA00004141"/>
    </source>
</evidence>
<evidence type="ECO:0000256" key="2">
    <source>
        <dbReference type="ARBA" id="ARBA00022692"/>
    </source>
</evidence>
<keyword evidence="8" id="KW-1185">Reference proteome</keyword>
<evidence type="ECO:0000256" key="4">
    <source>
        <dbReference type="ARBA" id="ARBA00023136"/>
    </source>
</evidence>
<feature type="region of interest" description="Disordered" evidence="5">
    <location>
        <begin position="237"/>
        <end position="257"/>
    </location>
</feature>
<evidence type="ECO:0000313" key="9">
    <source>
        <dbReference type="WBParaSite" id="HNAJ_0001234501-mRNA-1"/>
    </source>
</evidence>
<protein>
    <submittedName>
        <fullName evidence="9">EXS domain-containing protein</fullName>
    </submittedName>
</protein>
<evidence type="ECO:0000256" key="5">
    <source>
        <dbReference type="SAM" id="MobiDB-lite"/>
    </source>
</evidence>
<feature type="compositionally biased region" description="Basic and acidic residues" evidence="5">
    <location>
        <begin position="465"/>
        <end position="479"/>
    </location>
</feature>
<keyword evidence="2" id="KW-0812">Transmembrane</keyword>
<feature type="compositionally biased region" description="Basic and acidic residues" evidence="5">
    <location>
        <begin position="515"/>
        <end position="526"/>
    </location>
</feature>